<evidence type="ECO:0000256" key="1">
    <source>
        <dbReference type="ARBA" id="ARBA00034772"/>
    </source>
</evidence>
<dbReference type="Pfam" id="PF00206">
    <property type="entry name" value="Lyase_1"/>
    <property type="match status" value="1"/>
</dbReference>
<dbReference type="Gene3D" id="1.10.40.30">
    <property type="entry name" value="Fumarase/aspartase (C-terminal domain)"/>
    <property type="match status" value="1"/>
</dbReference>
<keyword evidence="3" id="KW-0413">Isomerase</keyword>
<reference evidence="3 4" key="1">
    <citation type="submission" date="2016-10" db="EMBL/GenBank/DDBJ databases">
        <authorList>
            <person name="de Groot N.N."/>
        </authorList>
    </citation>
    <scope>NUCLEOTIDE SEQUENCE [LARGE SCALE GENOMIC DNA]</scope>
    <source>
        <strain evidence="3 4">DSM 11443</strain>
    </source>
</reference>
<dbReference type="GO" id="GO:0016853">
    <property type="term" value="F:isomerase activity"/>
    <property type="evidence" value="ECO:0007669"/>
    <property type="project" value="UniProtKB-KW"/>
</dbReference>
<protein>
    <submittedName>
        <fullName evidence="3">3-carboxy-cis,cis-muconate cycloisomerase</fullName>
    </submittedName>
</protein>
<comment type="similarity">
    <text evidence="1">Belongs to the class-II fumarase/aspartase family.</text>
</comment>
<accession>A0A1I1X6E0</accession>
<dbReference type="SUPFAM" id="SSF48557">
    <property type="entry name" value="L-aspartase-like"/>
    <property type="match status" value="1"/>
</dbReference>
<evidence type="ECO:0000259" key="2">
    <source>
        <dbReference type="Pfam" id="PF00206"/>
    </source>
</evidence>
<dbReference type="Proteomes" id="UP000198977">
    <property type="component" value="Unassembled WGS sequence"/>
</dbReference>
<dbReference type="PRINTS" id="PR00149">
    <property type="entry name" value="FUMRATELYASE"/>
</dbReference>
<evidence type="ECO:0000313" key="4">
    <source>
        <dbReference type="Proteomes" id="UP000198977"/>
    </source>
</evidence>
<gene>
    <name evidence="3" type="ORF">SAMN04488523_104262</name>
</gene>
<organism evidence="3 4">
    <name type="scientific">Sulfitobacter brevis</name>
    <dbReference type="NCBI Taxonomy" id="74348"/>
    <lineage>
        <taxon>Bacteria</taxon>
        <taxon>Pseudomonadati</taxon>
        <taxon>Pseudomonadota</taxon>
        <taxon>Alphaproteobacteria</taxon>
        <taxon>Rhodobacterales</taxon>
        <taxon>Roseobacteraceae</taxon>
        <taxon>Sulfitobacter</taxon>
    </lineage>
</organism>
<dbReference type="PANTHER" id="PTHR43172:SF2">
    <property type="entry name" value="ADENYLOSUCCINATE LYASE C-TERMINAL DOMAIN-CONTAINING PROTEIN"/>
    <property type="match status" value="1"/>
</dbReference>
<dbReference type="PRINTS" id="PR00145">
    <property type="entry name" value="ARGSUCLYASE"/>
</dbReference>
<dbReference type="STRING" id="74348.SAMN04488523_104262"/>
<sequence length="441" mass="46803">MAASVFDSPLFAHLFSTGECGRLMSDTAAIRAMLLVEGALAQVQGKQGIIPEISAAAIHRATLEVQVDPGAIAKATGENGVSVPGLVAAFRDEMKAPEHAQYVHWGATSQDILDTALMLRLRQALLLAETDLHAVIRALGKQAKAHAHLPMPARTYGQHATPTTWGAVAADWGAPLIEALAGLENLRKSTLWVSLSGAAGTASALGPEAAKTRAGLAKALGLHDPQRSWHTDRGPILRIADWQGQVMAALAHMAETLIGLTSTDISEVSLGSSGASSTMPQKQNPVAPSALLALHLQFNGLRSTLQSAAVHQHQRDGAAWFAEWMVVPQLTLSLAAALRHARDIAENMTPHPMRMHSNLDDNLGLIHAEALSFALAELMPRPKAQKVTKALCLDALRQGTPLEDLARHDYPDLGKDVFEPVRGTGLAAQDALAFASRAAKF</sequence>
<feature type="domain" description="Fumarate lyase N-terminal" evidence="2">
    <location>
        <begin position="36"/>
        <end position="292"/>
    </location>
</feature>
<dbReference type="EMBL" id="FOMW01000004">
    <property type="protein sequence ID" value="SFE02976.1"/>
    <property type="molecule type" value="Genomic_DNA"/>
</dbReference>
<keyword evidence="4" id="KW-1185">Reference proteome</keyword>
<dbReference type="Gene3D" id="1.20.200.10">
    <property type="entry name" value="Fumarase/aspartase (Central domain)"/>
    <property type="match status" value="1"/>
</dbReference>
<dbReference type="PANTHER" id="PTHR43172">
    <property type="entry name" value="ADENYLOSUCCINATE LYASE"/>
    <property type="match status" value="1"/>
</dbReference>
<dbReference type="InterPro" id="IPR008948">
    <property type="entry name" value="L-Aspartase-like"/>
</dbReference>
<dbReference type="OrthoDB" id="9768878at2"/>
<dbReference type="InterPro" id="IPR022761">
    <property type="entry name" value="Fumarate_lyase_N"/>
</dbReference>
<dbReference type="AlphaFoldDB" id="A0A1I1X6E0"/>
<proteinExistence type="inferred from homology"/>
<dbReference type="InterPro" id="IPR000362">
    <property type="entry name" value="Fumarate_lyase_fam"/>
</dbReference>
<evidence type="ECO:0000313" key="3">
    <source>
        <dbReference type="EMBL" id="SFE02976.1"/>
    </source>
</evidence>
<dbReference type="RefSeq" id="WP_093923179.1">
    <property type="nucleotide sequence ID" value="NZ_FOMW01000004.1"/>
</dbReference>
<name>A0A1I1X6E0_9RHOB</name>